<evidence type="ECO:0000313" key="2">
    <source>
        <dbReference type="EMBL" id="EQK97833.1"/>
    </source>
</evidence>
<keyword evidence="1" id="KW-0812">Transmembrane</keyword>
<dbReference type="AlphaFoldDB" id="T5A5G3"/>
<protein>
    <submittedName>
        <fullName evidence="2">Uncharacterized protein</fullName>
    </submittedName>
</protein>
<evidence type="ECO:0000256" key="1">
    <source>
        <dbReference type="SAM" id="Phobius"/>
    </source>
</evidence>
<accession>T5A5G3</accession>
<reference evidence="2 3" key="1">
    <citation type="journal article" date="2013" name="Chin. Sci. Bull.">
        <title>Genome survey uncovers the secrets of sex and lifestyle in caterpillar fungus.</title>
        <authorList>
            <person name="Hu X."/>
            <person name="Zhang Y."/>
            <person name="Xiao G."/>
            <person name="Zheng P."/>
            <person name="Xia Y."/>
            <person name="Zhang X."/>
            <person name="St Leger R.J."/>
            <person name="Liu X."/>
            <person name="Wang C."/>
        </authorList>
    </citation>
    <scope>NUCLEOTIDE SEQUENCE [LARGE SCALE GENOMIC DNA]</scope>
    <source>
        <strain evidence="3">Co18 / CGMCC 3.14243</strain>
        <tissue evidence="2">Fruit-body</tissue>
    </source>
</reference>
<sequence length="86" mass="8929">MSTSSSPPSSLTGFLEQTASLLTSAASYMRLPALASTGIAAALTSLLYFKQKLVCPILHLLSSSTTQSITSPSPPLLLASYPRGPM</sequence>
<gene>
    <name evidence="2" type="ORF">OCS_06454</name>
</gene>
<dbReference type="eggNOG" id="KOG4391">
    <property type="taxonomic scope" value="Eukaryota"/>
</dbReference>
<feature type="transmembrane region" description="Helical" evidence="1">
    <location>
        <begin position="31"/>
        <end position="49"/>
    </location>
</feature>
<keyword evidence="1" id="KW-0472">Membrane</keyword>
<dbReference type="HOGENOM" id="CLU_2498446_0_0_1"/>
<keyword evidence="1" id="KW-1133">Transmembrane helix</keyword>
<proteinExistence type="predicted"/>
<evidence type="ECO:0000313" key="3">
    <source>
        <dbReference type="Proteomes" id="UP000019374"/>
    </source>
</evidence>
<dbReference type="OrthoDB" id="10249433at2759"/>
<name>T5A5G3_OPHSC</name>
<dbReference type="Proteomes" id="UP000019374">
    <property type="component" value="Unassembled WGS sequence"/>
</dbReference>
<dbReference type="EMBL" id="KE656450">
    <property type="protein sequence ID" value="EQK97833.1"/>
    <property type="molecule type" value="Genomic_DNA"/>
</dbReference>
<organism evidence="2 3">
    <name type="scientific">Ophiocordyceps sinensis (strain Co18 / CGMCC 3.14243)</name>
    <name type="common">Yarsagumba caterpillar fungus</name>
    <name type="synonym">Hirsutella sinensis</name>
    <dbReference type="NCBI Taxonomy" id="911162"/>
    <lineage>
        <taxon>Eukaryota</taxon>
        <taxon>Fungi</taxon>
        <taxon>Dikarya</taxon>
        <taxon>Ascomycota</taxon>
        <taxon>Pezizomycotina</taxon>
        <taxon>Sordariomycetes</taxon>
        <taxon>Hypocreomycetidae</taxon>
        <taxon>Hypocreales</taxon>
        <taxon>Ophiocordycipitaceae</taxon>
        <taxon>Ophiocordyceps</taxon>
    </lineage>
</organism>